<dbReference type="Proteomes" id="UP000549394">
    <property type="component" value="Unassembled WGS sequence"/>
</dbReference>
<evidence type="ECO:0000313" key="7">
    <source>
        <dbReference type="Proteomes" id="UP000549394"/>
    </source>
</evidence>
<evidence type="ECO:0000256" key="4">
    <source>
        <dbReference type="ARBA" id="ARBA00022912"/>
    </source>
</evidence>
<dbReference type="InterPro" id="IPR000340">
    <property type="entry name" value="Dual-sp_phosphatase_cat-dom"/>
</dbReference>
<keyword evidence="4" id="KW-0904">Protein phosphatase</keyword>
<dbReference type="Pfam" id="PF00782">
    <property type="entry name" value="DSPc"/>
    <property type="match status" value="1"/>
</dbReference>
<reference evidence="6 7" key="1">
    <citation type="submission" date="2020-08" db="EMBL/GenBank/DDBJ databases">
        <authorList>
            <person name="Hejnol A."/>
        </authorList>
    </citation>
    <scope>NUCLEOTIDE SEQUENCE [LARGE SCALE GENOMIC DNA]</scope>
</reference>
<accession>A0A7I8W365</accession>
<dbReference type="GO" id="GO:0017017">
    <property type="term" value="F:MAP kinase tyrosine/serine/threonine phosphatase activity"/>
    <property type="evidence" value="ECO:0007669"/>
    <property type="project" value="TreeGrafter"/>
</dbReference>
<proteinExistence type="inferred from homology"/>
<dbReference type="SUPFAM" id="SSF52799">
    <property type="entry name" value="(Phosphotyrosine protein) phosphatases II"/>
    <property type="match status" value="1"/>
</dbReference>
<dbReference type="EC" id="3.1.3.48" evidence="2"/>
<dbReference type="PANTHER" id="PTHR10159">
    <property type="entry name" value="DUAL SPECIFICITY PROTEIN PHOSPHATASE"/>
    <property type="match status" value="1"/>
</dbReference>
<evidence type="ECO:0000256" key="2">
    <source>
        <dbReference type="ARBA" id="ARBA00013064"/>
    </source>
</evidence>
<organism evidence="6 7">
    <name type="scientific">Dimorphilus gyrociliatus</name>
    <dbReference type="NCBI Taxonomy" id="2664684"/>
    <lineage>
        <taxon>Eukaryota</taxon>
        <taxon>Metazoa</taxon>
        <taxon>Spiralia</taxon>
        <taxon>Lophotrochozoa</taxon>
        <taxon>Annelida</taxon>
        <taxon>Polychaeta</taxon>
        <taxon>Polychaeta incertae sedis</taxon>
        <taxon>Dinophilidae</taxon>
        <taxon>Dimorphilus</taxon>
    </lineage>
</organism>
<keyword evidence="3" id="KW-0378">Hydrolase</keyword>
<dbReference type="GO" id="GO:0043409">
    <property type="term" value="P:negative regulation of MAPK cascade"/>
    <property type="evidence" value="ECO:0007669"/>
    <property type="project" value="TreeGrafter"/>
</dbReference>
<feature type="domain" description="Dual specificity phosphatase catalytic" evidence="5">
    <location>
        <begin position="110"/>
        <end position="179"/>
    </location>
</feature>
<dbReference type="InterPro" id="IPR029021">
    <property type="entry name" value="Prot-tyrosine_phosphatase-like"/>
</dbReference>
<gene>
    <name evidence="6" type="ORF">DGYR_LOCUS10415</name>
</gene>
<dbReference type="GO" id="GO:0005829">
    <property type="term" value="C:cytosol"/>
    <property type="evidence" value="ECO:0007669"/>
    <property type="project" value="TreeGrafter"/>
</dbReference>
<name>A0A7I8W365_9ANNE</name>
<dbReference type="AlphaFoldDB" id="A0A7I8W365"/>
<dbReference type="PANTHER" id="PTHR10159:SF528">
    <property type="entry name" value="PUCKERED, ISOFORM A"/>
    <property type="match status" value="1"/>
</dbReference>
<evidence type="ECO:0000313" key="6">
    <source>
        <dbReference type="EMBL" id="CAD5122624.1"/>
    </source>
</evidence>
<evidence type="ECO:0000256" key="3">
    <source>
        <dbReference type="ARBA" id="ARBA00022801"/>
    </source>
</evidence>
<comment type="similarity">
    <text evidence="1">Belongs to the protein-tyrosine phosphatase family. Non-receptor class dual specificity subfamily.</text>
</comment>
<dbReference type="OrthoDB" id="165342at2759"/>
<dbReference type="Gene3D" id="3.90.190.10">
    <property type="entry name" value="Protein tyrosine phosphatase superfamily"/>
    <property type="match status" value="1"/>
</dbReference>
<dbReference type="EMBL" id="CAJFCJ010000018">
    <property type="protein sequence ID" value="CAD5122624.1"/>
    <property type="molecule type" value="Genomic_DNA"/>
</dbReference>
<evidence type="ECO:0000259" key="5">
    <source>
        <dbReference type="Pfam" id="PF00782"/>
    </source>
</evidence>
<sequence length="182" mass="20652">MKMLPCIASESESQGCNDYNAVALCDSNKELTIRSDNDQTRKLKVCLSIPLFKPYVQLTRRKGGIKEFKYQKKDFCVEKCGNPILSPTTPPEEQNVDIELAPVAEVLPFLYIGNERDASDRCTIDSFGITHILNCTSHLPEHFSSCGIIYQRLPANDSSQQDLKQYFEEAFEFIGKYIKNVL</sequence>
<dbReference type="PRINTS" id="PR01908">
    <property type="entry name" value="ADSPHPHTASE"/>
</dbReference>
<protein>
    <recommendedName>
        <fullName evidence="2">protein-tyrosine-phosphatase</fullName>
        <ecNumber evidence="2">3.1.3.48</ecNumber>
    </recommendedName>
</protein>
<evidence type="ECO:0000256" key="1">
    <source>
        <dbReference type="ARBA" id="ARBA00008601"/>
    </source>
</evidence>
<comment type="caution">
    <text evidence="6">The sequence shown here is derived from an EMBL/GenBank/DDBJ whole genome shotgun (WGS) entry which is preliminary data.</text>
</comment>
<keyword evidence="7" id="KW-1185">Reference proteome</keyword>
<dbReference type="GO" id="GO:0033550">
    <property type="term" value="F:MAP kinase tyrosine phosphatase activity"/>
    <property type="evidence" value="ECO:0007669"/>
    <property type="project" value="TreeGrafter"/>
</dbReference>
<dbReference type="GO" id="GO:0008330">
    <property type="term" value="F:protein tyrosine/threonine phosphatase activity"/>
    <property type="evidence" value="ECO:0007669"/>
    <property type="project" value="TreeGrafter"/>
</dbReference>